<keyword evidence="3" id="KW-1185">Reference proteome</keyword>
<proteinExistence type="predicted"/>
<dbReference type="Proteomes" id="UP001552299">
    <property type="component" value="Unassembled WGS sequence"/>
</dbReference>
<feature type="compositionally biased region" description="Polar residues" evidence="1">
    <location>
        <begin position="110"/>
        <end position="120"/>
    </location>
</feature>
<sequence length="185" mass="20019">MKSERKLEEKHSKRLDFTSRSKKAIKDTTRYFEIQRKQPVKKQQIRAKEVSTCRGGPSGVDDAALLNVRTEADGDLVKVAAENGTVPYGGTIADGDLTGKNHVRGHSHFTRSSGEGVTSENDGDAAATAASAERSRRIGAPPLTRAEPRALRERRVRAAAIYKPIKISGVEVEGGARVQNLLGSI</sequence>
<evidence type="ECO:0000313" key="3">
    <source>
        <dbReference type="Proteomes" id="UP001552299"/>
    </source>
</evidence>
<gene>
    <name evidence="2" type="ORF">M5K25_003942</name>
</gene>
<dbReference type="EMBL" id="JANQDX010000004">
    <property type="protein sequence ID" value="KAL0925587.1"/>
    <property type="molecule type" value="Genomic_DNA"/>
</dbReference>
<dbReference type="AlphaFoldDB" id="A0ABD0VSA5"/>
<organism evidence="2 3">
    <name type="scientific">Dendrobium thyrsiflorum</name>
    <name type="common">Pinecone-like raceme dendrobium</name>
    <name type="synonym">Orchid</name>
    <dbReference type="NCBI Taxonomy" id="117978"/>
    <lineage>
        <taxon>Eukaryota</taxon>
        <taxon>Viridiplantae</taxon>
        <taxon>Streptophyta</taxon>
        <taxon>Embryophyta</taxon>
        <taxon>Tracheophyta</taxon>
        <taxon>Spermatophyta</taxon>
        <taxon>Magnoliopsida</taxon>
        <taxon>Liliopsida</taxon>
        <taxon>Asparagales</taxon>
        <taxon>Orchidaceae</taxon>
        <taxon>Epidendroideae</taxon>
        <taxon>Malaxideae</taxon>
        <taxon>Dendrobiinae</taxon>
        <taxon>Dendrobium</taxon>
    </lineage>
</organism>
<feature type="region of interest" description="Disordered" evidence="1">
    <location>
        <begin position="37"/>
        <end position="61"/>
    </location>
</feature>
<name>A0ABD0VSA5_DENTH</name>
<evidence type="ECO:0000256" key="1">
    <source>
        <dbReference type="SAM" id="MobiDB-lite"/>
    </source>
</evidence>
<feature type="region of interest" description="Disordered" evidence="1">
    <location>
        <begin position="1"/>
        <end position="20"/>
    </location>
</feature>
<evidence type="ECO:0000313" key="2">
    <source>
        <dbReference type="EMBL" id="KAL0925587.1"/>
    </source>
</evidence>
<comment type="caution">
    <text evidence="2">The sequence shown here is derived from an EMBL/GenBank/DDBJ whole genome shotgun (WGS) entry which is preliminary data.</text>
</comment>
<feature type="region of interest" description="Disordered" evidence="1">
    <location>
        <begin position="97"/>
        <end position="149"/>
    </location>
</feature>
<accession>A0ABD0VSA5</accession>
<protein>
    <submittedName>
        <fullName evidence="2">Uncharacterized protein</fullName>
    </submittedName>
</protein>
<reference evidence="2 3" key="1">
    <citation type="journal article" date="2024" name="Plant Biotechnol. J.">
        <title>Dendrobium thyrsiflorum genome and its molecular insights into genes involved in important horticultural traits.</title>
        <authorList>
            <person name="Chen B."/>
            <person name="Wang J.Y."/>
            <person name="Zheng P.J."/>
            <person name="Li K.L."/>
            <person name="Liang Y.M."/>
            <person name="Chen X.F."/>
            <person name="Zhang C."/>
            <person name="Zhao X."/>
            <person name="He X."/>
            <person name="Zhang G.Q."/>
            <person name="Liu Z.J."/>
            <person name="Xu Q."/>
        </authorList>
    </citation>
    <scope>NUCLEOTIDE SEQUENCE [LARGE SCALE GENOMIC DNA]</scope>
    <source>
        <strain evidence="2">GZMU011</strain>
    </source>
</reference>